<dbReference type="PANTHER" id="PTHR28208">
    <property type="entry name" value="PHOSPHATIDATE PHOSPHATASE APP1"/>
    <property type="match status" value="1"/>
</dbReference>
<dbReference type="InterPro" id="IPR052935">
    <property type="entry name" value="Mg2+_PAP"/>
</dbReference>
<dbReference type="Proteomes" id="UP000789759">
    <property type="component" value="Unassembled WGS sequence"/>
</dbReference>
<evidence type="ECO:0000256" key="1">
    <source>
        <dbReference type="SAM" id="MobiDB-lite"/>
    </source>
</evidence>
<dbReference type="PANTHER" id="PTHR28208:SF3">
    <property type="entry name" value="PHOSPHATIDATE PHOSPHATASE APP1"/>
    <property type="match status" value="1"/>
</dbReference>
<evidence type="ECO:0000259" key="2">
    <source>
        <dbReference type="Pfam" id="PF09949"/>
    </source>
</evidence>
<reference evidence="3" key="1">
    <citation type="submission" date="2021-06" db="EMBL/GenBank/DDBJ databases">
        <authorList>
            <person name="Kallberg Y."/>
            <person name="Tangrot J."/>
            <person name="Rosling A."/>
        </authorList>
    </citation>
    <scope>NUCLEOTIDE SEQUENCE</scope>
    <source>
        <strain evidence="3">FL966</strain>
    </source>
</reference>
<feature type="region of interest" description="Disordered" evidence="1">
    <location>
        <begin position="334"/>
        <end position="354"/>
    </location>
</feature>
<name>A0A9N8VCJ0_9GLOM</name>
<organism evidence="3 4">
    <name type="scientific">Cetraspora pellucida</name>
    <dbReference type="NCBI Taxonomy" id="1433469"/>
    <lineage>
        <taxon>Eukaryota</taxon>
        <taxon>Fungi</taxon>
        <taxon>Fungi incertae sedis</taxon>
        <taxon>Mucoromycota</taxon>
        <taxon>Glomeromycotina</taxon>
        <taxon>Glomeromycetes</taxon>
        <taxon>Diversisporales</taxon>
        <taxon>Gigasporaceae</taxon>
        <taxon>Cetraspora</taxon>
    </lineage>
</organism>
<proteinExistence type="predicted"/>
<dbReference type="InterPro" id="IPR019236">
    <property type="entry name" value="APP1_cat"/>
</dbReference>
<evidence type="ECO:0000313" key="3">
    <source>
        <dbReference type="EMBL" id="CAG8451481.1"/>
    </source>
</evidence>
<accession>A0A9N8VCJ0</accession>
<protein>
    <submittedName>
        <fullName evidence="3">9242_t:CDS:1</fullName>
    </submittedName>
</protein>
<feature type="domain" description="Phosphatidate phosphatase APP1 catalytic" evidence="2">
    <location>
        <begin position="201"/>
        <end position="300"/>
    </location>
</feature>
<dbReference type="AlphaFoldDB" id="A0A9N8VCJ0"/>
<keyword evidence="4" id="KW-1185">Reference proteome</keyword>
<feature type="compositionally biased region" description="Basic and acidic residues" evidence="1">
    <location>
        <begin position="339"/>
        <end position="354"/>
    </location>
</feature>
<dbReference type="GO" id="GO:0008195">
    <property type="term" value="F:phosphatidate phosphatase activity"/>
    <property type="evidence" value="ECO:0007669"/>
    <property type="project" value="InterPro"/>
</dbReference>
<sequence length="407" mass="46667">MSTANVDVPSLEEKADEEEYEQHCLLFPTYATKHSLDESKNPDITDNWNIRVRGWAFSAPKTSRSRDLFIGLASRIVGISEADARYELLKTRSNLFWASNVDKEEFIVKVAGLTASDKMAIEGDSKESEEDPKKILNNVNEEIKDKIAEQHQQPDDNNPFTIFKPHTGNVNGNVSIQQAIVNEWIGKPTGKEKKSLIEGTKEVPGMPELYHKWYDRGVAIHYVSNSPWQLFPMLRAFFDESDFPPGSAHLKFYDGLFKSAREQKQHPMESKFVYIRELLRDFPQRKFILVGDTGEYDPEIDEHESQKLKRQQSLSNRLMKKLHTEMSSIYTSISSSALPEHKHDVPSDVDIDSHDKPVEKQKMRTPLEMFHERLNNLKKGIPDGVFSTFVDPNELENDPIIKSALAY</sequence>
<dbReference type="Pfam" id="PF09949">
    <property type="entry name" value="APP1_cat"/>
    <property type="match status" value="1"/>
</dbReference>
<dbReference type="EMBL" id="CAJVQA010000033">
    <property type="protein sequence ID" value="CAG8451481.1"/>
    <property type="molecule type" value="Genomic_DNA"/>
</dbReference>
<evidence type="ECO:0000313" key="4">
    <source>
        <dbReference type="Proteomes" id="UP000789759"/>
    </source>
</evidence>
<gene>
    <name evidence="3" type="ORF">CPELLU_LOCUS166</name>
</gene>
<comment type="caution">
    <text evidence="3">The sequence shown here is derived from an EMBL/GenBank/DDBJ whole genome shotgun (WGS) entry which is preliminary data.</text>
</comment>
<dbReference type="OrthoDB" id="2117591at2759"/>